<proteinExistence type="predicted"/>
<accession>A0ABW9J7Z7</accession>
<dbReference type="Proteomes" id="UP001517247">
    <property type="component" value="Unassembled WGS sequence"/>
</dbReference>
<dbReference type="RefSeq" id="WP_138723751.1">
    <property type="nucleotide sequence ID" value="NZ_SSHJ02000007.1"/>
</dbReference>
<organism evidence="1 2">
    <name type="scientific">Pedobacter ureilyticus</name>
    <dbReference type="NCBI Taxonomy" id="1393051"/>
    <lineage>
        <taxon>Bacteria</taxon>
        <taxon>Pseudomonadati</taxon>
        <taxon>Bacteroidota</taxon>
        <taxon>Sphingobacteriia</taxon>
        <taxon>Sphingobacteriales</taxon>
        <taxon>Sphingobacteriaceae</taxon>
        <taxon>Pedobacter</taxon>
    </lineage>
</organism>
<evidence type="ECO:0000313" key="1">
    <source>
        <dbReference type="EMBL" id="MFN0256661.1"/>
    </source>
</evidence>
<sequence length="84" mass="9981">MNQIKNAIEYILEATADCSGWVAGYPDGSMFVTWDDQRFMKTLSIMIDLVPQKLDDQRYLMEKMELLVEWLSEHHFEKMHKEIP</sequence>
<keyword evidence="2" id="KW-1185">Reference proteome</keyword>
<name>A0ABW9J7Z7_9SPHI</name>
<gene>
    <name evidence="1" type="ORF">E6A44_013820</name>
</gene>
<reference evidence="1 2" key="1">
    <citation type="submission" date="2024-12" db="EMBL/GenBank/DDBJ databases">
        <authorList>
            <person name="Hu S."/>
        </authorList>
    </citation>
    <scope>NUCLEOTIDE SEQUENCE [LARGE SCALE GENOMIC DNA]</scope>
    <source>
        <strain evidence="1 2">THG-T11</strain>
    </source>
</reference>
<comment type="caution">
    <text evidence="1">The sequence shown here is derived from an EMBL/GenBank/DDBJ whole genome shotgun (WGS) entry which is preliminary data.</text>
</comment>
<dbReference type="EMBL" id="SSHJ02000007">
    <property type="protein sequence ID" value="MFN0256661.1"/>
    <property type="molecule type" value="Genomic_DNA"/>
</dbReference>
<evidence type="ECO:0000313" key="2">
    <source>
        <dbReference type="Proteomes" id="UP001517247"/>
    </source>
</evidence>
<protein>
    <submittedName>
        <fullName evidence="1">Uncharacterized protein</fullName>
    </submittedName>
</protein>